<dbReference type="PROSITE" id="PS50181">
    <property type="entry name" value="FBOX"/>
    <property type="match status" value="1"/>
</dbReference>
<name>A0A8H3G9Z6_9AGAM</name>
<dbReference type="InterPro" id="IPR036047">
    <property type="entry name" value="F-box-like_dom_sf"/>
</dbReference>
<dbReference type="Proteomes" id="UP000663850">
    <property type="component" value="Unassembled WGS sequence"/>
</dbReference>
<accession>A0A8H3G9Z6</accession>
<evidence type="ECO:0000313" key="2">
    <source>
        <dbReference type="EMBL" id="CAE6442594.1"/>
    </source>
</evidence>
<dbReference type="SUPFAM" id="SSF81383">
    <property type="entry name" value="F-box domain"/>
    <property type="match status" value="1"/>
</dbReference>
<feature type="domain" description="F-box" evidence="1">
    <location>
        <begin position="383"/>
        <end position="419"/>
    </location>
</feature>
<sequence length="557" mass="63919">MDTRGYRAYRYKGRYYREHMRCDAYPEGYGIGMVESIPRNPAALEKWIAKLSKALLDEKSYRYLEWYPEDICTDSDWTLGDDCFMWTYVIDLDNRVFTVNGVLHFKFDNMPPLRASGSKLGFVDYFEDRTRTPPEIPAEHLTSLEFWPKLNFDAEKAQQEYSALQPTVAILSEWGALTWGTLSVPQRLSVSLIKALVYDYSDELALCSYQSTWDKLGVFCWGIANAAATSHLLCPPTNALPQRNTIYVLNIGYPEYSLTFSPHSTPHYYLQHEPIMSRYYRFRGCLITFCPRLDEPTYMTYKVAQMVQNLRKNHQTRGVGIIISGWHFVAVTVDGSDVRHSPVLELHDGKELKDGALLLIHLLSPTFTRSKTPWLTPIHARPYNNRPNVPDEVLREIIHFTDFNSYIRLSMVSHYFRSIYLAYPRIGKYTLLSYEGLSPNSAPEFRVRRTSSTDSQLAILKRVKSSLPKSQKASLLRRYECERNSTKPIVRAGLAGMFQCHKAGTKPSGHVSTKETKVSPARVDLEPMSFLDIVGGDKSSNMRVQALDGIWRMVVKE</sequence>
<proteinExistence type="predicted"/>
<dbReference type="EMBL" id="CAJMWZ010001794">
    <property type="protein sequence ID" value="CAE6442594.1"/>
    <property type="molecule type" value="Genomic_DNA"/>
</dbReference>
<evidence type="ECO:0000259" key="1">
    <source>
        <dbReference type="PROSITE" id="PS50181"/>
    </source>
</evidence>
<dbReference type="InterPro" id="IPR001810">
    <property type="entry name" value="F-box_dom"/>
</dbReference>
<comment type="caution">
    <text evidence="2">The sequence shown here is derived from an EMBL/GenBank/DDBJ whole genome shotgun (WGS) entry which is preliminary data.</text>
</comment>
<gene>
    <name evidence="2" type="ORF">RDB_LOCUS31724</name>
</gene>
<protein>
    <recommendedName>
        <fullName evidence="1">F-box domain-containing protein</fullName>
    </recommendedName>
</protein>
<evidence type="ECO:0000313" key="3">
    <source>
        <dbReference type="Proteomes" id="UP000663850"/>
    </source>
</evidence>
<dbReference type="AlphaFoldDB" id="A0A8H3G9Z6"/>
<reference evidence="2" key="1">
    <citation type="submission" date="2021-01" db="EMBL/GenBank/DDBJ databases">
        <authorList>
            <person name="Kaushik A."/>
        </authorList>
    </citation>
    <scope>NUCLEOTIDE SEQUENCE</scope>
    <source>
        <strain evidence="2">Type strain: AG8-Rh-89/</strain>
    </source>
</reference>
<organism evidence="2 3">
    <name type="scientific">Rhizoctonia solani</name>
    <dbReference type="NCBI Taxonomy" id="456999"/>
    <lineage>
        <taxon>Eukaryota</taxon>
        <taxon>Fungi</taxon>
        <taxon>Dikarya</taxon>
        <taxon>Basidiomycota</taxon>
        <taxon>Agaricomycotina</taxon>
        <taxon>Agaricomycetes</taxon>
        <taxon>Cantharellales</taxon>
        <taxon>Ceratobasidiaceae</taxon>
        <taxon>Rhizoctonia</taxon>
    </lineage>
</organism>
<dbReference type="Pfam" id="PF00646">
    <property type="entry name" value="F-box"/>
    <property type="match status" value="1"/>
</dbReference>
<dbReference type="OrthoDB" id="10265971at2759"/>